<organism evidence="2 3">
    <name type="scientific">Gryllotalpicola daejeonensis</name>
    <dbReference type="NCBI Taxonomy" id="993087"/>
    <lineage>
        <taxon>Bacteria</taxon>
        <taxon>Bacillati</taxon>
        <taxon>Actinomycetota</taxon>
        <taxon>Actinomycetes</taxon>
        <taxon>Micrococcales</taxon>
        <taxon>Microbacteriaceae</taxon>
        <taxon>Gryllotalpicola</taxon>
    </lineage>
</organism>
<name>A0ABP7ZIE7_9MICO</name>
<dbReference type="InterPro" id="IPR011009">
    <property type="entry name" value="Kinase-like_dom_sf"/>
</dbReference>
<accession>A0ABP7ZIE7</accession>
<sequence>MADSRDSAPKMHEHQIDVSEQDVLRLISTQFPQWTGEPVARIPSYGTTNAMFTLGADKVVRLPFIPGDGAGVAVETALLERVSGELPVAIPEVIATGRADECYPFTWNVLGWVPGEMPVPEALADASGLIDDLIAVLVRLRELPTEGVRVAQRGGSLAPLADLVHETMRELDGEFDTEVLRALWDDALAAPGWQGDPVWVHSDLLPSNLLVDERGRLAGVLDWAAAGVGDPSCELLAAWNVFPDDARELFRARLEDRLQLDDAMWRRGRGWAVSQAVLALPYYRNTNAGMAEMATRALRALARESV</sequence>
<reference evidence="2" key="2">
    <citation type="submission" date="2023-12" db="EMBL/GenBank/DDBJ databases">
        <authorList>
            <person name="Sun Q."/>
            <person name="Inoue M."/>
        </authorList>
    </citation>
    <scope>NUCLEOTIDE SEQUENCE</scope>
    <source>
        <strain evidence="2">JCM 17590</strain>
    </source>
</reference>
<reference evidence="2" key="1">
    <citation type="journal article" date="2014" name="Int. J. Syst. Evol. Microbiol.">
        <title>Complete genome of a new Firmicutes species belonging to the dominant human colonic microbiota ('Ruminococcus bicirculans') reveals two chromosomes and a selective capacity to utilize plant glucans.</title>
        <authorList>
            <consortium name="NISC Comparative Sequencing Program"/>
            <person name="Wegmann U."/>
            <person name="Louis P."/>
            <person name="Goesmann A."/>
            <person name="Henrissat B."/>
            <person name="Duncan S.H."/>
            <person name="Flint H.J."/>
        </authorList>
    </citation>
    <scope>NUCLEOTIDE SEQUENCE</scope>
    <source>
        <strain evidence="2">JCM 17590</strain>
    </source>
</reference>
<evidence type="ECO:0000313" key="2">
    <source>
        <dbReference type="EMBL" id="GAA4158751.1"/>
    </source>
</evidence>
<evidence type="ECO:0000259" key="1">
    <source>
        <dbReference type="Pfam" id="PF01636"/>
    </source>
</evidence>
<evidence type="ECO:0000313" key="3">
    <source>
        <dbReference type="Proteomes" id="UP001415169"/>
    </source>
</evidence>
<feature type="domain" description="Aminoglycoside phosphotransferase" evidence="1">
    <location>
        <begin position="46"/>
        <end position="271"/>
    </location>
</feature>
<dbReference type="RefSeq" id="WP_344790851.1">
    <property type="nucleotide sequence ID" value="NZ_BAABBV010000001.1"/>
</dbReference>
<dbReference type="CDD" id="cd05155">
    <property type="entry name" value="APH_ChoK_like_1"/>
    <property type="match status" value="1"/>
</dbReference>
<dbReference type="EMBL" id="BAABBV010000001">
    <property type="protein sequence ID" value="GAA4158751.1"/>
    <property type="molecule type" value="Genomic_DNA"/>
</dbReference>
<dbReference type="Pfam" id="PF01636">
    <property type="entry name" value="APH"/>
    <property type="match status" value="1"/>
</dbReference>
<dbReference type="PANTHER" id="PTHR21310">
    <property type="entry name" value="AMINOGLYCOSIDE PHOSPHOTRANSFERASE-RELATED-RELATED"/>
    <property type="match status" value="1"/>
</dbReference>
<dbReference type="PANTHER" id="PTHR21310:SF42">
    <property type="entry name" value="BIFUNCTIONAL AAC_APH"/>
    <property type="match status" value="1"/>
</dbReference>
<dbReference type="Gene3D" id="3.90.1200.10">
    <property type="match status" value="1"/>
</dbReference>
<dbReference type="InterPro" id="IPR051678">
    <property type="entry name" value="AGP_Transferase"/>
</dbReference>
<dbReference type="Proteomes" id="UP001415169">
    <property type="component" value="Unassembled WGS sequence"/>
</dbReference>
<dbReference type="SUPFAM" id="SSF56112">
    <property type="entry name" value="Protein kinase-like (PK-like)"/>
    <property type="match status" value="1"/>
</dbReference>
<protein>
    <submittedName>
        <fullName evidence="2">Aminoglycoside phosphotransferase family protein</fullName>
    </submittedName>
</protein>
<proteinExistence type="predicted"/>
<dbReference type="Gene3D" id="3.30.200.20">
    <property type="entry name" value="Phosphorylase Kinase, domain 1"/>
    <property type="match status" value="1"/>
</dbReference>
<dbReference type="InterPro" id="IPR002575">
    <property type="entry name" value="Aminoglycoside_PTrfase"/>
</dbReference>
<gene>
    <name evidence="2" type="ORF">GCM10022286_12120</name>
</gene>
<keyword evidence="3" id="KW-1185">Reference proteome</keyword>
<comment type="caution">
    <text evidence="2">The sequence shown here is derived from an EMBL/GenBank/DDBJ whole genome shotgun (WGS) entry which is preliminary data.</text>
</comment>